<evidence type="ECO:0000256" key="3">
    <source>
        <dbReference type="ARBA" id="ARBA00022690"/>
    </source>
</evidence>
<keyword evidence="2" id="KW-0964">Secreted</keyword>
<feature type="chain" id="PRO_5009115578" description="Pacifastin domain-containing protein" evidence="9">
    <location>
        <begin position="19"/>
        <end position="489"/>
    </location>
</feature>
<feature type="site" description="Reactive bond" evidence="8">
    <location>
        <begin position="263"/>
        <end position="264"/>
    </location>
</feature>
<feature type="disulfide bond" evidence="8">
    <location>
        <begin position="177"/>
        <end position="192"/>
    </location>
</feature>
<dbReference type="Pfam" id="PF05375">
    <property type="entry name" value="Pacifastin_I"/>
    <property type="match status" value="8"/>
</dbReference>
<dbReference type="OrthoDB" id="10026631at2759"/>
<feature type="domain" description="Pacifastin" evidence="11">
    <location>
        <begin position="234"/>
        <end position="269"/>
    </location>
</feature>
<dbReference type="PROSITE" id="PS51446">
    <property type="entry name" value="PACIFASTIN"/>
    <property type="match status" value="8"/>
</dbReference>
<feature type="signal peptide" evidence="9">
    <location>
        <begin position="1"/>
        <end position="18"/>
    </location>
</feature>
<feature type="disulfide bond" evidence="8">
    <location>
        <begin position="138"/>
        <end position="153"/>
    </location>
</feature>
<dbReference type="InterPro" id="IPR008037">
    <property type="entry name" value="Pacifastin_dom"/>
</dbReference>
<evidence type="ECO:0000256" key="9">
    <source>
        <dbReference type="SAM" id="SignalP"/>
    </source>
</evidence>
<feature type="domain" description="Pacifastin" evidence="11">
    <location>
        <begin position="447"/>
        <end position="482"/>
    </location>
</feature>
<dbReference type="GO" id="GO:0005576">
    <property type="term" value="C:extracellular region"/>
    <property type="evidence" value="ECO:0007669"/>
    <property type="project" value="UniProtKB-SubCell"/>
</dbReference>
<evidence type="ECO:0000256" key="1">
    <source>
        <dbReference type="ARBA" id="ARBA00004613"/>
    </source>
</evidence>
<feature type="disulfide bond" evidence="8">
    <location>
        <begin position="190"/>
        <end position="200"/>
    </location>
</feature>
<feature type="disulfide bond" evidence="7">
    <location>
        <begin position="200"/>
        <end position="261"/>
    </location>
</feature>
<evidence type="ECO:0000256" key="5">
    <source>
        <dbReference type="ARBA" id="ARBA00023157"/>
    </source>
</evidence>
<comment type="subcellular location">
    <subcellularLocation>
        <location evidence="1">Secreted</location>
    </subcellularLocation>
</comment>
<dbReference type="GO" id="GO:0016020">
    <property type="term" value="C:membrane"/>
    <property type="evidence" value="ECO:0007669"/>
    <property type="project" value="InterPro"/>
</dbReference>
<feature type="domain" description="Pacifastin" evidence="11">
    <location>
        <begin position="90"/>
        <end position="124"/>
    </location>
</feature>
<feature type="site" description="Reactive bond" evidence="8">
    <location>
        <begin position="426"/>
        <end position="427"/>
    </location>
</feature>
<protein>
    <recommendedName>
        <fullName evidence="13">Pacifastin domain-containing protein</fullName>
    </recommendedName>
</protein>
<feature type="domain" description="Pacifastin" evidence="11">
    <location>
        <begin position="397"/>
        <end position="432"/>
    </location>
</feature>
<evidence type="ECO:0000256" key="4">
    <source>
        <dbReference type="ARBA" id="ARBA00022900"/>
    </source>
</evidence>
<feature type="domain" description="Pacifastin" evidence="11">
    <location>
        <begin position="174"/>
        <end position="208"/>
    </location>
</feature>
<accession>A0A1E1WUC9</accession>
<feature type="site" description="Reactive bond" evidence="8">
    <location>
        <begin position="118"/>
        <end position="119"/>
    </location>
</feature>
<feature type="disulfide bond" evidence="8">
    <location>
        <begin position="148"/>
        <end position="166"/>
    </location>
</feature>
<feature type="disulfide bond" evidence="8">
    <location>
        <begin position="450"/>
        <end position="465"/>
    </location>
</feature>
<dbReference type="GO" id="GO:0004867">
    <property type="term" value="F:serine-type endopeptidase inhibitor activity"/>
    <property type="evidence" value="ECO:0007669"/>
    <property type="project" value="UniProtKB-UniRule"/>
</dbReference>
<evidence type="ECO:0000313" key="12">
    <source>
        <dbReference type="EMBL" id="JAT90547.1"/>
    </source>
</evidence>
<evidence type="ECO:0008006" key="13">
    <source>
        <dbReference type="Google" id="ProtNLM"/>
    </source>
</evidence>
<dbReference type="SUPFAM" id="SSF57283">
    <property type="entry name" value="PMP inhibitors"/>
    <property type="match status" value="8"/>
</dbReference>
<name>A0A1E1WUC9_PECGO</name>
<dbReference type="InterPro" id="IPR001190">
    <property type="entry name" value="SRCR"/>
</dbReference>
<feature type="disulfide bond" evidence="8">
    <location>
        <begin position="187"/>
        <end position="205"/>
    </location>
</feature>
<reference evidence="12" key="1">
    <citation type="submission" date="2015-09" db="EMBL/GenBank/DDBJ databases">
        <title>De novo assembly of Pectinophora gossypiella (Pink Bollworm) gut transcriptome.</title>
        <authorList>
            <person name="Tassone E.E."/>
        </authorList>
    </citation>
    <scope>NUCLEOTIDE SEQUENCE</scope>
</reference>
<feature type="domain" description="Pacifastin" evidence="11">
    <location>
        <begin position="345"/>
        <end position="380"/>
    </location>
</feature>
<dbReference type="AlphaFoldDB" id="A0A1E1WUC9"/>
<feature type="disulfide bond" evidence="8">
    <location>
        <begin position="348"/>
        <end position="363"/>
    </location>
</feature>
<feature type="disulfide bond" evidence="8">
    <location>
        <begin position="106"/>
        <end position="116"/>
    </location>
</feature>
<dbReference type="PROSITE" id="PS50287">
    <property type="entry name" value="SRCR_2"/>
    <property type="match status" value="1"/>
</dbReference>
<feature type="disulfide bond" evidence="8">
    <location>
        <begin position="237"/>
        <end position="252"/>
    </location>
</feature>
<feature type="domain" description="Pacifastin" evidence="11">
    <location>
        <begin position="135"/>
        <end position="169"/>
    </location>
</feature>
<evidence type="ECO:0000259" key="10">
    <source>
        <dbReference type="PROSITE" id="PS50287"/>
    </source>
</evidence>
<feature type="domain" description="SRCR" evidence="10">
    <location>
        <begin position="183"/>
        <end position="262"/>
    </location>
</feature>
<dbReference type="SMR" id="A0A1E1WUC9"/>
<evidence type="ECO:0000256" key="7">
    <source>
        <dbReference type="PROSITE-ProRule" id="PRU00196"/>
    </source>
</evidence>
<organism evidence="12">
    <name type="scientific">Pectinophora gossypiella</name>
    <name type="common">Cotton pink bollworm</name>
    <name type="synonym">Depressaria gossypiella</name>
    <dbReference type="NCBI Taxonomy" id="13191"/>
    <lineage>
        <taxon>Eukaryota</taxon>
        <taxon>Metazoa</taxon>
        <taxon>Ecdysozoa</taxon>
        <taxon>Arthropoda</taxon>
        <taxon>Hexapoda</taxon>
        <taxon>Insecta</taxon>
        <taxon>Pterygota</taxon>
        <taxon>Neoptera</taxon>
        <taxon>Endopterygota</taxon>
        <taxon>Lepidoptera</taxon>
        <taxon>Glossata</taxon>
        <taxon>Ditrysia</taxon>
        <taxon>Gelechioidea</taxon>
        <taxon>Gelechiidae</taxon>
        <taxon>Apatetrinae</taxon>
        <taxon>Pectinophora</taxon>
    </lineage>
</organism>
<keyword evidence="4 8" id="KW-0722">Serine protease inhibitor</keyword>
<evidence type="ECO:0000256" key="2">
    <source>
        <dbReference type="ARBA" id="ARBA00022525"/>
    </source>
</evidence>
<evidence type="ECO:0000256" key="6">
    <source>
        <dbReference type="ARBA" id="ARBA00029459"/>
    </source>
</evidence>
<feature type="disulfide bond" evidence="8">
    <location>
        <begin position="151"/>
        <end position="161"/>
    </location>
</feature>
<feature type="disulfide bond" evidence="8">
    <location>
        <begin position="400"/>
        <end position="415"/>
    </location>
</feature>
<feature type="disulfide bond" evidence="7">
    <location>
        <begin position="237"/>
        <end position="247"/>
    </location>
</feature>
<proteinExistence type="inferred from homology"/>
<keyword evidence="3 8" id="KW-0646">Protease inhibitor</keyword>
<feature type="disulfide bond" evidence="8">
    <location>
        <begin position="103"/>
        <end position="121"/>
    </location>
</feature>
<feature type="disulfide bond" evidence="8">
    <location>
        <begin position="93"/>
        <end position="108"/>
    </location>
</feature>
<evidence type="ECO:0000256" key="8">
    <source>
        <dbReference type="PROSITE-ProRule" id="PRU00776"/>
    </source>
</evidence>
<feature type="domain" description="Pacifastin" evidence="11">
    <location>
        <begin position="288"/>
        <end position="323"/>
    </location>
</feature>
<keyword evidence="5 7" id="KW-1015">Disulfide bond</keyword>
<dbReference type="InterPro" id="IPR036201">
    <property type="entry name" value="Pacifastin_dom_sf"/>
</dbReference>
<feature type="disulfide bond" evidence="8">
    <location>
        <begin position="291"/>
        <end position="306"/>
    </location>
</feature>
<comment type="caution">
    <text evidence="7">Lacks conserved residue(s) required for the propagation of feature annotation.</text>
</comment>
<feature type="site" description="Reactive bond" evidence="8">
    <location>
        <begin position="163"/>
        <end position="164"/>
    </location>
</feature>
<evidence type="ECO:0000259" key="11">
    <source>
        <dbReference type="PROSITE" id="PS51446"/>
    </source>
</evidence>
<keyword evidence="9" id="KW-0732">Signal</keyword>
<gene>
    <name evidence="12" type="ORF">g.2455</name>
</gene>
<dbReference type="EMBL" id="GDQN01000507">
    <property type="protein sequence ID" value="JAT90547.1"/>
    <property type="molecule type" value="Transcribed_RNA"/>
</dbReference>
<comment type="similarity">
    <text evidence="6 8">Belongs to the protease inhibitor I19 family.</text>
</comment>
<sequence>MKCFVLVVLCLAYAYGGAIRCPPGSEDISCTAEQEVTTELPTETEALYRRVCKEATGPIVEKCRRYFCTEAGVVAFRTIPNCEPNMTEVRQNCTPGSHFTQDCNMCICLENQLGLCTVKNCGRATIPKKSELVSGKECAAGSSWKSRCNDCGCTPDGYAFCTEKACLDQQEDTVMRCAPDTMWNNECNTCWCTTDGRAMCTRMGCASDQQPGGATGTKALTDVATKSSKNITQKVVCVANRMFIKDCNTCWCNEDGTSFICTRKVCVPELPEEGTEEEISEQDLRVIKKECRPDEVFELDCNMCRCNPDGKSFSCTRRACVDRVDEDLKNVTLIRKARGVTQEAPKACQPGQEFRMDCNKCLCDNEGQDFSCTRIDCNAQNGNGGSRSKRETSEQVTTECAPGSVFDMDCNVCRCTTDGHHAMCTTKRCAVPNTQDNDVNSPQSDPNFRCNPGEQFKRGCNDCSCSADGKSVFCTVRFCDQDITPPPSL</sequence>